<dbReference type="KEGG" id="hbv:ABIV_2061"/>
<dbReference type="EMBL" id="CP031217">
    <property type="protein sequence ID" value="AXH13036.1"/>
    <property type="molecule type" value="Genomic_DNA"/>
</dbReference>
<evidence type="ECO:0000313" key="6">
    <source>
        <dbReference type="Proteomes" id="UP000253850"/>
    </source>
</evidence>
<dbReference type="Proteomes" id="UP000289193">
    <property type="component" value="Unassembled WGS sequence"/>
</dbReference>
<dbReference type="EMBL" id="PDKM01000007">
    <property type="protein sequence ID" value="RXK09160.1"/>
    <property type="molecule type" value="Genomic_DNA"/>
</dbReference>
<dbReference type="Pfam" id="PF09851">
    <property type="entry name" value="SHOCT"/>
    <property type="match status" value="1"/>
</dbReference>
<gene>
    <name evidence="4" type="ORF">ABIV_2061</name>
    <name evidence="5" type="ORF">CRV05_11270</name>
</gene>
<feature type="domain" description="SHOCT" evidence="3">
    <location>
        <begin position="39"/>
        <end position="64"/>
    </location>
</feature>
<keyword evidence="7" id="KW-1185">Reference proteome</keyword>
<evidence type="ECO:0000313" key="4">
    <source>
        <dbReference type="EMBL" id="AXH13036.1"/>
    </source>
</evidence>
<feature type="transmembrane region" description="Helical" evidence="2">
    <location>
        <begin position="12"/>
        <end position="32"/>
    </location>
</feature>
<name>A0AAX2A6U2_9BACT</name>
<sequence length="68" mass="8314">MFEYMNTNMTMFHGFTMLIFWFIIFFLLLSMFKKEKSSAIDILKKRLAKGEITKEEYKQMKKTLEENE</sequence>
<reference evidence="4 6" key="2">
    <citation type="submission" date="2018-07" db="EMBL/GenBank/DDBJ databases">
        <title>Complete genome of the Arcobacter bivalviorum type strain LMG 26154.</title>
        <authorList>
            <person name="Miller W.G."/>
            <person name="Yee E."/>
            <person name="Bono J.L."/>
        </authorList>
    </citation>
    <scope>NUCLEOTIDE SEQUENCE [LARGE SCALE GENOMIC DNA]</scope>
    <source>
        <strain evidence="4 6">LMG 26154</strain>
    </source>
</reference>
<evidence type="ECO:0000313" key="7">
    <source>
        <dbReference type="Proteomes" id="UP000289193"/>
    </source>
</evidence>
<organism evidence="5 7">
    <name type="scientific">Halarcobacter bivalviorum</name>
    <dbReference type="NCBI Taxonomy" id="663364"/>
    <lineage>
        <taxon>Bacteria</taxon>
        <taxon>Pseudomonadati</taxon>
        <taxon>Campylobacterota</taxon>
        <taxon>Epsilonproteobacteria</taxon>
        <taxon>Campylobacterales</taxon>
        <taxon>Arcobacteraceae</taxon>
        <taxon>Halarcobacter</taxon>
    </lineage>
</organism>
<dbReference type="Proteomes" id="UP000253850">
    <property type="component" value="Chromosome"/>
</dbReference>
<evidence type="ECO:0000256" key="2">
    <source>
        <dbReference type="SAM" id="Phobius"/>
    </source>
</evidence>
<accession>A0AAX2A6U2</accession>
<dbReference type="AlphaFoldDB" id="A0AAX2A6U2"/>
<feature type="coiled-coil region" evidence="1">
    <location>
        <begin position="40"/>
        <end position="67"/>
    </location>
</feature>
<reference evidence="5 7" key="1">
    <citation type="submission" date="2017-10" db="EMBL/GenBank/DDBJ databases">
        <title>Genomics of the genus Arcobacter.</title>
        <authorList>
            <person name="Perez-Cataluna A."/>
            <person name="Figueras M.J."/>
        </authorList>
    </citation>
    <scope>NUCLEOTIDE SEQUENCE [LARGE SCALE GENOMIC DNA]</scope>
    <source>
        <strain evidence="5 7">CECT 7835</strain>
    </source>
</reference>
<dbReference type="RefSeq" id="WP_205526927.1">
    <property type="nucleotide sequence ID" value="NZ_CP031217.1"/>
</dbReference>
<keyword evidence="2" id="KW-1133">Transmembrane helix</keyword>
<keyword evidence="2" id="KW-0472">Membrane</keyword>
<proteinExistence type="predicted"/>
<keyword evidence="1" id="KW-0175">Coiled coil</keyword>
<evidence type="ECO:0000313" key="5">
    <source>
        <dbReference type="EMBL" id="RXK09160.1"/>
    </source>
</evidence>
<dbReference type="InterPro" id="IPR018649">
    <property type="entry name" value="SHOCT"/>
</dbReference>
<keyword evidence="2" id="KW-0812">Transmembrane</keyword>
<evidence type="ECO:0000259" key="3">
    <source>
        <dbReference type="Pfam" id="PF09851"/>
    </source>
</evidence>
<protein>
    <recommendedName>
        <fullName evidence="3">SHOCT domain-containing protein</fullName>
    </recommendedName>
</protein>
<evidence type="ECO:0000256" key="1">
    <source>
        <dbReference type="SAM" id="Coils"/>
    </source>
</evidence>